<protein>
    <submittedName>
        <fullName evidence="2">Uncharacterized protein</fullName>
    </submittedName>
</protein>
<dbReference type="EMBL" id="LR589666">
    <property type="protein sequence ID" value="VTP11273.1"/>
    <property type="molecule type" value="Genomic_DNA"/>
</dbReference>
<dbReference type="AlphaFoldDB" id="A0A653FNJ7"/>
<reference evidence="2" key="1">
    <citation type="submission" date="2019-05" db="EMBL/GenBank/DDBJ databases">
        <authorList>
            <person name="Naeem R."/>
            <person name="Antony C."/>
            <person name="Guan Q."/>
        </authorList>
    </citation>
    <scope>NUCLEOTIDE SEQUENCE</scope>
    <source>
        <strain evidence="2">1</strain>
    </source>
</reference>
<feature type="compositionally biased region" description="Polar residues" evidence="1">
    <location>
        <begin position="208"/>
        <end position="218"/>
    </location>
</feature>
<feature type="region of interest" description="Disordered" evidence="1">
    <location>
        <begin position="158"/>
        <end position="253"/>
    </location>
</feature>
<feature type="compositionally biased region" description="Basic and acidic residues" evidence="1">
    <location>
        <begin position="188"/>
        <end position="202"/>
    </location>
</feature>
<proteinExistence type="predicted"/>
<feature type="region of interest" description="Disordered" evidence="1">
    <location>
        <begin position="1"/>
        <end position="44"/>
    </location>
</feature>
<organism evidence="2">
    <name type="scientific">Mycolicibacterium smegmatis</name>
    <name type="common">Mycobacterium smegmatis</name>
    <dbReference type="NCBI Taxonomy" id="1772"/>
    <lineage>
        <taxon>Bacteria</taxon>
        <taxon>Bacillati</taxon>
        <taxon>Actinomycetota</taxon>
        <taxon>Actinomycetes</taxon>
        <taxon>Mycobacteriales</taxon>
        <taxon>Mycobacteriaceae</taxon>
        <taxon>Mycolicibacterium</taxon>
    </lineage>
</organism>
<gene>
    <name evidence="2" type="ORF">BIN_B_05623</name>
</gene>
<evidence type="ECO:0000313" key="2">
    <source>
        <dbReference type="EMBL" id="VTP11273.1"/>
    </source>
</evidence>
<name>A0A653FNJ7_MYCSM</name>
<feature type="compositionally biased region" description="Polar residues" evidence="1">
    <location>
        <begin position="92"/>
        <end position="110"/>
    </location>
</feature>
<accession>A0A653FNJ7</accession>
<evidence type="ECO:0000256" key="1">
    <source>
        <dbReference type="SAM" id="MobiDB-lite"/>
    </source>
</evidence>
<sequence length="253" mass="26536">MPVTSELRVNPAEVRTHGASMEASARAIPEPPDPFKTEGTDPLSKALADKTWQVEAPFIEGIGKTKAEAQETARRIQEAADKYEQSDRTIAENLQSSTGRFDASTGTEGTSQGGLQGLEQLQQMMQMPMQAVQMAAQVPTQMAQMAAQVPQTVMQGVQQIGQMSGGTGQDSAGPAAPQTDSPVGKSKGGRERDDQQEQHEGAAADPAFTQQAPVTSQVPGAAASEPEAGHSEGRPRANGTVPRPVPSDPAIVL</sequence>
<feature type="compositionally biased region" description="Basic and acidic residues" evidence="1">
    <location>
        <begin position="76"/>
        <end position="90"/>
    </location>
</feature>
<feature type="region of interest" description="Disordered" evidence="1">
    <location>
        <begin position="76"/>
        <end position="116"/>
    </location>
</feature>